<gene>
    <name evidence="5" type="primary">LOC111087681</name>
</gene>
<dbReference type="PANTHER" id="PTHR22255">
    <property type="entry name" value="LP06548P"/>
    <property type="match status" value="1"/>
</dbReference>
<protein>
    <submittedName>
        <fullName evidence="5">Uncharacterized protein LOC111087681 isoform X1</fullName>
    </submittedName>
</protein>
<accession>A0ABM1T4R0</accession>
<dbReference type="Pfam" id="PF23071">
    <property type="entry name" value="DUF7044"/>
    <property type="match status" value="1"/>
</dbReference>
<dbReference type="InterPro" id="IPR055471">
    <property type="entry name" value="DUF7043"/>
</dbReference>
<reference evidence="5" key="1">
    <citation type="submission" date="2025-08" db="UniProtKB">
        <authorList>
            <consortium name="RefSeq"/>
        </authorList>
    </citation>
    <scope>IDENTIFICATION</scope>
    <source>
        <tissue evidence="5">Muscle</tissue>
    </source>
</reference>
<keyword evidence="4" id="KW-1185">Reference proteome</keyword>
<evidence type="ECO:0000313" key="4">
    <source>
        <dbReference type="Proteomes" id="UP000694941"/>
    </source>
</evidence>
<dbReference type="PANTHER" id="PTHR22255:SF9">
    <property type="entry name" value="LP06548P"/>
    <property type="match status" value="1"/>
</dbReference>
<dbReference type="Pfam" id="PF23069">
    <property type="entry name" value="DUF7042"/>
    <property type="match status" value="2"/>
</dbReference>
<organism evidence="4 5">
    <name type="scientific">Limulus polyphemus</name>
    <name type="common">Atlantic horseshoe crab</name>
    <dbReference type="NCBI Taxonomy" id="6850"/>
    <lineage>
        <taxon>Eukaryota</taxon>
        <taxon>Metazoa</taxon>
        <taxon>Ecdysozoa</taxon>
        <taxon>Arthropoda</taxon>
        <taxon>Chelicerata</taxon>
        <taxon>Merostomata</taxon>
        <taxon>Xiphosura</taxon>
        <taxon>Limulidae</taxon>
        <taxon>Limulus</taxon>
    </lineage>
</organism>
<dbReference type="Pfam" id="PF23070">
    <property type="entry name" value="DUF7043"/>
    <property type="match status" value="1"/>
</dbReference>
<feature type="domain" description="DUF7042" evidence="1">
    <location>
        <begin position="411"/>
        <end position="521"/>
    </location>
</feature>
<sequence length="576" mass="65385">MTLPNLVVLIRNCILNYLQLQRKRKYHCKSTILLTFLLLLCRYTVNGTTCQFPAHWTGSWFLKGFRDPVYIKNGALSSRGVCRKVEGEKFLIESKSESCFRCVVIHERHENVLQFKETYCSSNSDLEQKCREISGDAPLYSMFRLNTTPIACPFKDSFTFSYSRGYGECSNPISTVDSCNNDSQLFFKFQACVDVRNSESREEKLTCYGTWKEGSTRYLVAKLEHKDTITEEDKFRCFVYEKLKNESGYQVAQSGDATCDGLFSATEGSRTMTLIRSERDSGAKCRFPHWFMDFSHWQSLDGSKLFTTDHKLKSFYLSNSSREGDSIRLACNRISKLQDSLYEMTVQVTSGCMFGNRGYRCMRIHQRTEHVIEVQIGKQVLHASGACSENVFNSANERYVTLTTKDPRKVGCPVMGEYTMIESKPQFAELVAGGLDDRACVERSVLSAACDEHDQLEFRTQCPSKNKVKSFQCQGSWEENGTHFLIASVLETRRRYCMAFTENDHVLYVSSSPQTCVRTVNLDSLGQGVFSVTNKGGCRDTGGAQDIKQLLSHVLISLVVAHVLNLILSDDGNPYR</sequence>
<feature type="domain" description="DUF7044" evidence="3">
    <location>
        <begin position="49"/>
        <end position="131"/>
    </location>
</feature>
<feature type="domain" description="DUF7042" evidence="1">
    <location>
        <begin position="149"/>
        <end position="274"/>
    </location>
</feature>
<evidence type="ECO:0000259" key="2">
    <source>
        <dbReference type="Pfam" id="PF23070"/>
    </source>
</evidence>
<dbReference type="InterPro" id="IPR055470">
    <property type="entry name" value="DUF7042"/>
</dbReference>
<name>A0ABM1T4R0_LIMPO</name>
<dbReference type="RefSeq" id="XP_022250866.1">
    <property type="nucleotide sequence ID" value="XM_022395158.1"/>
</dbReference>
<feature type="domain" description="DUF7043" evidence="2">
    <location>
        <begin position="283"/>
        <end position="395"/>
    </location>
</feature>
<dbReference type="GeneID" id="111087681"/>
<evidence type="ECO:0000313" key="5">
    <source>
        <dbReference type="RefSeq" id="XP_022250866.1"/>
    </source>
</evidence>
<dbReference type="InterPro" id="IPR055472">
    <property type="entry name" value="DUF7044"/>
</dbReference>
<proteinExistence type="predicted"/>
<evidence type="ECO:0000259" key="1">
    <source>
        <dbReference type="Pfam" id="PF23069"/>
    </source>
</evidence>
<evidence type="ECO:0000259" key="3">
    <source>
        <dbReference type="Pfam" id="PF23071"/>
    </source>
</evidence>
<dbReference type="Proteomes" id="UP000694941">
    <property type="component" value="Unplaced"/>
</dbReference>